<accession>A0A5M6IIB9</accession>
<name>A0A5M6IIB9_9PROT</name>
<keyword evidence="4" id="KW-1185">Reference proteome</keyword>
<comment type="caution">
    <text evidence="3">The sequence shown here is derived from an EMBL/GenBank/DDBJ whole genome shotgun (WGS) entry which is preliminary data.</text>
</comment>
<dbReference type="OrthoDB" id="9811076at2"/>
<protein>
    <submittedName>
        <fullName evidence="3">Ferrous iron transport protein A</fullName>
    </submittedName>
</protein>
<dbReference type="Gene3D" id="2.30.30.90">
    <property type="match status" value="1"/>
</dbReference>
<dbReference type="InterPro" id="IPR038157">
    <property type="entry name" value="FeoA_core_dom"/>
</dbReference>
<dbReference type="AlphaFoldDB" id="A0A5M6IIB9"/>
<dbReference type="InterPro" id="IPR008988">
    <property type="entry name" value="Transcriptional_repressor_C"/>
</dbReference>
<evidence type="ECO:0000259" key="2">
    <source>
        <dbReference type="SMART" id="SM00899"/>
    </source>
</evidence>
<dbReference type="Pfam" id="PF04023">
    <property type="entry name" value="FeoA"/>
    <property type="match status" value="1"/>
</dbReference>
<organism evidence="3 4">
    <name type="scientific">Rhodovastum atsumiense</name>
    <dbReference type="NCBI Taxonomy" id="504468"/>
    <lineage>
        <taxon>Bacteria</taxon>
        <taxon>Pseudomonadati</taxon>
        <taxon>Pseudomonadota</taxon>
        <taxon>Alphaproteobacteria</taxon>
        <taxon>Acetobacterales</taxon>
        <taxon>Acetobacteraceae</taxon>
        <taxon>Rhodovastum</taxon>
    </lineage>
</organism>
<dbReference type="GO" id="GO:0046914">
    <property type="term" value="F:transition metal ion binding"/>
    <property type="evidence" value="ECO:0007669"/>
    <property type="project" value="InterPro"/>
</dbReference>
<dbReference type="SUPFAM" id="SSF50037">
    <property type="entry name" value="C-terminal domain of transcriptional repressors"/>
    <property type="match status" value="1"/>
</dbReference>
<evidence type="ECO:0000313" key="3">
    <source>
        <dbReference type="EMBL" id="KAA5608016.1"/>
    </source>
</evidence>
<evidence type="ECO:0000313" key="4">
    <source>
        <dbReference type="Proteomes" id="UP000325255"/>
    </source>
</evidence>
<dbReference type="Proteomes" id="UP000325255">
    <property type="component" value="Unassembled WGS sequence"/>
</dbReference>
<sequence length="108" mass="12281">MSWFNRDARELPTLLPLPLTLADLEPGQHGVVLGITRENETLKRRLTALGMIRGAEIVLDWVAPMGNPCAYRLRGYRLSLRNEDARNVLLSAAWQPVPRPHTPRLHRP</sequence>
<dbReference type="SMART" id="SM00899">
    <property type="entry name" value="FeoA"/>
    <property type="match status" value="1"/>
</dbReference>
<reference evidence="3 4" key="1">
    <citation type="submission" date="2019-09" db="EMBL/GenBank/DDBJ databases">
        <title>Genome sequence of Rhodovastum atsumiense, a diverse member of the Acetobacteraceae family of non-sulfur purple photosynthetic bacteria.</title>
        <authorList>
            <person name="Meyer T."/>
            <person name="Kyndt J."/>
        </authorList>
    </citation>
    <scope>NUCLEOTIDE SEQUENCE [LARGE SCALE GENOMIC DNA]</scope>
    <source>
        <strain evidence="3 4">DSM 21279</strain>
    </source>
</reference>
<dbReference type="PANTHER" id="PTHR42954">
    <property type="entry name" value="FE(2+) TRANSPORT PROTEIN A"/>
    <property type="match status" value="1"/>
</dbReference>
<dbReference type="PANTHER" id="PTHR42954:SF2">
    <property type="entry name" value="FE(2+) TRANSPORT PROTEIN A"/>
    <property type="match status" value="1"/>
</dbReference>
<proteinExistence type="predicted"/>
<feature type="domain" description="Ferrous iron transporter FeoA-like" evidence="2">
    <location>
        <begin position="19"/>
        <end position="92"/>
    </location>
</feature>
<evidence type="ECO:0000256" key="1">
    <source>
        <dbReference type="ARBA" id="ARBA00023004"/>
    </source>
</evidence>
<dbReference type="InterPro" id="IPR007167">
    <property type="entry name" value="Fe-transptr_FeoA-like"/>
</dbReference>
<gene>
    <name evidence="3" type="ORF">F1189_31050</name>
</gene>
<dbReference type="InterPro" id="IPR052713">
    <property type="entry name" value="FeoA"/>
</dbReference>
<dbReference type="EMBL" id="VWPK01000114">
    <property type="protein sequence ID" value="KAA5608016.1"/>
    <property type="molecule type" value="Genomic_DNA"/>
</dbReference>
<keyword evidence="1" id="KW-0408">Iron</keyword>